<feature type="transmembrane region" description="Helical" evidence="8">
    <location>
        <begin position="443"/>
        <end position="460"/>
    </location>
</feature>
<dbReference type="PRINTS" id="PR00171">
    <property type="entry name" value="SUGRTRNSPORT"/>
</dbReference>
<feature type="domain" description="Major facilitator superfamily (MFS) profile" evidence="9">
    <location>
        <begin position="15"/>
        <end position="464"/>
    </location>
</feature>
<evidence type="ECO:0000256" key="6">
    <source>
        <dbReference type="ARBA" id="ARBA00023136"/>
    </source>
</evidence>
<dbReference type="InterPro" id="IPR036259">
    <property type="entry name" value="MFS_trans_sf"/>
</dbReference>
<dbReference type="EMBL" id="JAPQKH010000005">
    <property type="protein sequence ID" value="KAJ5097415.1"/>
    <property type="molecule type" value="Genomic_DNA"/>
</dbReference>
<dbReference type="FunFam" id="1.20.1250.20:FF:000090">
    <property type="entry name" value="MFS sugar transporter, putative"/>
    <property type="match status" value="1"/>
</dbReference>
<dbReference type="Pfam" id="PF00083">
    <property type="entry name" value="Sugar_tr"/>
    <property type="match status" value="1"/>
</dbReference>
<dbReference type="NCBIfam" id="TIGR00879">
    <property type="entry name" value="SP"/>
    <property type="match status" value="1"/>
</dbReference>
<proteinExistence type="inferred from homology"/>
<evidence type="ECO:0000256" key="1">
    <source>
        <dbReference type="ARBA" id="ARBA00004141"/>
    </source>
</evidence>
<keyword evidence="5 8" id="KW-1133">Transmembrane helix</keyword>
<feature type="transmembrane region" description="Helical" evidence="8">
    <location>
        <begin position="155"/>
        <end position="173"/>
    </location>
</feature>
<gene>
    <name evidence="10" type="ORF">N7456_008136</name>
</gene>
<feature type="transmembrane region" description="Helical" evidence="8">
    <location>
        <begin position="12"/>
        <end position="29"/>
    </location>
</feature>
<comment type="subcellular location">
    <subcellularLocation>
        <location evidence="1">Membrane</location>
        <topology evidence="1">Multi-pass membrane protein</topology>
    </subcellularLocation>
</comment>
<dbReference type="InterPro" id="IPR050360">
    <property type="entry name" value="MFS_Sugar_Transporters"/>
</dbReference>
<keyword evidence="11" id="KW-1185">Reference proteome</keyword>
<keyword evidence="6 8" id="KW-0472">Membrane</keyword>
<dbReference type="GO" id="GO:0016020">
    <property type="term" value="C:membrane"/>
    <property type="evidence" value="ECO:0007669"/>
    <property type="project" value="UniProtKB-SubCell"/>
</dbReference>
<dbReference type="AlphaFoldDB" id="A0A9W9FBY8"/>
<feature type="transmembrane region" description="Helical" evidence="8">
    <location>
        <begin position="315"/>
        <end position="335"/>
    </location>
</feature>
<dbReference type="PROSITE" id="PS50850">
    <property type="entry name" value="MFS"/>
    <property type="match status" value="1"/>
</dbReference>
<evidence type="ECO:0000259" key="9">
    <source>
        <dbReference type="PROSITE" id="PS50850"/>
    </source>
</evidence>
<feature type="transmembrane region" description="Helical" evidence="8">
    <location>
        <begin position="344"/>
        <end position="365"/>
    </location>
</feature>
<organism evidence="10 11">
    <name type="scientific">Penicillium angulare</name>
    <dbReference type="NCBI Taxonomy" id="116970"/>
    <lineage>
        <taxon>Eukaryota</taxon>
        <taxon>Fungi</taxon>
        <taxon>Dikarya</taxon>
        <taxon>Ascomycota</taxon>
        <taxon>Pezizomycotina</taxon>
        <taxon>Eurotiomycetes</taxon>
        <taxon>Eurotiomycetidae</taxon>
        <taxon>Eurotiales</taxon>
        <taxon>Aspergillaceae</taxon>
        <taxon>Penicillium</taxon>
    </lineage>
</organism>
<dbReference type="InterPro" id="IPR003663">
    <property type="entry name" value="Sugar/inositol_transpt"/>
</dbReference>
<comment type="caution">
    <text evidence="10">The sequence shown here is derived from an EMBL/GenBank/DDBJ whole genome shotgun (WGS) entry which is preliminary data.</text>
</comment>
<name>A0A9W9FBY8_9EURO</name>
<dbReference type="PANTHER" id="PTHR48022">
    <property type="entry name" value="PLASTIDIC GLUCOSE TRANSPORTER 4"/>
    <property type="match status" value="1"/>
</dbReference>
<evidence type="ECO:0000256" key="3">
    <source>
        <dbReference type="ARBA" id="ARBA00022448"/>
    </source>
</evidence>
<protein>
    <submittedName>
        <fullName evidence="10">Major facilitator superfamily domain general substrate transporter</fullName>
    </submittedName>
</protein>
<dbReference type="OrthoDB" id="6612291at2759"/>
<dbReference type="Proteomes" id="UP001149165">
    <property type="component" value="Unassembled WGS sequence"/>
</dbReference>
<evidence type="ECO:0000256" key="7">
    <source>
        <dbReference type="RuleBase" id="RU003346"/>
    </source>
</evidence>
<feature type="transmembrane region" description="Helical" evidence="8">
    <location>
        <begin position="124"/>
        <end position="143"/>
    </location>
</feature>
<evidence type="ECO:0000313" key="11">
    <source>
        <dbReference type="Proteomes" id="UP001149165"/>
    </source>
</evidence>
<dbReference type="SUPFAM" id="SSF103473">
    <property type="entry name" value="MFS general substrate transporter"/>
    <property type="match status" value="1"/>
</dbReference>
<dbReference type="GO" id="GO:0005351">
    <property type="term" value="F:carbohydrate:proton symporter activity"/>
    <property type="evidence" value="ECO:0007669"/>
    <property type="project" value="TreeGrafter"/>
</dbReference>
<sequence length="517" mass="57064">SFTMFIGRTLRLAQVLLIVAPTFILYGYNQAGIGPLSTLQSWVHTFPEIDSINTTGKQQSQNSTKKGTVIASFQLGALVGALSCIYFSEKLGRRKPIFIGAILTIVGQVLQSASYGIIQFTIGRVILGLGVGQFSVAVPVWQAESSSAKNRGQHVVVDGICICFGYVLCNWIDFGLSMTSGDLQWRVPLAISVIFSLIVLGSVFLIPESPRWLVIVGQVDKATHSLAAYRGLSPDDEAVRAEIDDIQLSLEMTTGSPKSLVQEVIFGEDKDRLIYRFCLCIALQFFQQMCGGNLISTYVSTIFEQNLKMSTELSHILAACALTWKFLCNFIPFFTIDRIGRRKVFMISGVGMCACMTVLAITSSFGTSSKSASTVSAVFVFLFNTFYPIGFSGANFLYCTEVAPIRLRGAMSAMSTANHWLWNFVVVMITPVALDTIGYRYYIIYIVISACIPVSVYFFYPETMNCNLEALGHVFRDSRSPWDIVATARTPSKREGAEVDLWIESEEKVSVEQKENA</sequence>
<feature type="transmembrane region" description="Helical" evidence="8">
    <location>
        <begin position="420"/>
        <end position="437"/>
    </location>
</feature>
<comment type="similarity">
    <text evidence="2 7">Belongs to the major facilitator superfamily. Sugar transporter (TC 2.A.1.1) family.</text>
</comment>
<feature type="non-terminal residue" evidence="10">
    <location>
        <position position="517"/>
    </location>
</feature>
<evidence type="ECO:0000256" key="8">
    <source>
        <dbReference type="SAM" id="Phobius"/>
    </source>
</evidence>
<dbReference type="InterPro" id="IPR005828">
    <property type="entry name" value="MFS_sugar_transport-like"/>
</dbReference>
<accession>A0A9W9FBY8</accession>
<reference evidence="10" key="1">
    <citation type="submission" date="2022-11" db="EMBL/GenBank/DDBJ databases">
        <authorList>
            <person name="Petersen C."/>
        </authorList>
    </citation>
    <scope>NUCLEOTIDE SEQUENCE</scope>
    <source>
        <strain evidence="10">IBT 30069</strain>
    </source>
</reference>
<keyword evidence="3 7" id="KW-0813">Transport</keyword>
<feature type="transmembrane region" description="Helical" evidence="8">
    <location>
        <begin position="377"/>
        <end position="399"/>
    </location>
</feature>
<feature type="transmembrane region" description="Helical" evidence="8">
    <location>
        <begin position="185"/>
        <end position="206"/>
    </location>
</feature>
<evidence type="ECO:0000256" key="2">
    <source>
        <dbReference type="ARBA" id="ARBA00010992"/>
    </source>
</evidence>
<feature type="transmembrane region" description="Helical" evidence="8">
    <location>
        <begin position="97"/>
        <end position="118"/>
    </location>
</feature>
<evidence type="ECO:0000313" key="10">
    <source>
        <dbReference type="EMBL" id="KAJ5097415.1"/>
    </source>
</evidence>
<dbReference type="PANTHER" id="PTHR48022:SF45">
    <property type="entry name" value="MAJOR FACILITATOR SUPERFAMILY (MFS) PROFILE DOMAIN-CONTAINING PROTEIN-RELATED"/>
    <property type="match status" value="1"/>
</dbReference>
<evidence type="ECO:0000256" key="5">
    <source>
        <dbReference type="ARBA" id="ARBA00022989"/>
    </source>
</evidence>
<keyword evidence="4 8" id="KW-0812">Transmembrane</keyword>
<feature type="transmembrane region" description="Helical" evidence="8">
    <location>
        <begin position="69"/>
        <end position="88"/>
    </location>
</feature>
<reference evidence="10" key="2">
    <citation type="journal article" date="2023" name="IMA Fungus">
        <title>Comparative genomic study of the Penicillium genus elucidates a diverse pangenome and 15 lateral gene transfer events.</title>
        <authorList>
            <person name="Petersen C."/>
            <person name="Sorensen T."/>
            <person name="Nielsen M.R."/>
            <person name="Sondergaard T.E."/>
            <person name="Sorensen J.L."/>
            <person name="Fitzpatrick D.A."/>
            <person name="Frisvad J.C."/>
            <person name="Nielsen K.L."/>
        </authorList>
    </citation>
    <scope>NUCLEOTIDE SEQUENCE</scope>
    <source>
        <strain evidence="10">IBT 30069</strain>
    </source>
</reference>
<dbReference type="Gene3D" id="1.20.1250.20">
    <property type="entry name" value="MFS general substrate transporter like domains"/>
    <property type="match status" value="1"/>
</dbReference>
<feature type="transmembrane region" description="Helical" evidence="8">
    <location>
        <begin position="273"/>
        <end position="295"/>
    </location>
</feature>
<dbReference type="InterPro" id="IPR020846">
    <property type="entry name" value="MFS_dom"/>
</dbReference>
<evidence type="ECO:0000256" key="4">
    <source>
        <dbReference type="ARBA" id="ARBA00022692"/>
    </source>
</evidence>